<evidence type="ECO:0000313" key="3">
    <source>
        <dbReference type="EMBL" id="EON32003.1"/>
    </source>
</evidence>
<dbReference type="PANTHER" id="PTHR11803:SF58">
    <property type="entry name" value="PROTEIN HMF1-RELATED"/>
    <property type="match status" value="1"/>
</dbReference>
<dbReference type="AlphaFoldDB" id="R7Y7J5"/>
<dbReference type="PROSITE" id="PS01094">
    <property type="entry name" value="UPF0076"/>
    <property type="match status" value="1"/>
</dbReference>
<evidence type="ECO:0000256" key="2">
    <source>
        <dbReference type="SAM" id="MobiDB-lite"/>
    </source>
</evidence>
<feature type="compositionally biased region" description="Low complexity" evidence="2">
    <location>
        <begin position="23"/>
        <end position="44"/>
    </location>
</feature>
<sequence length="157" mass="16171">MGSPPVTARTVHPDDPPTPMKGPTPMTAPASIDSAATDTAATEQATAHPYSPAFAVAGFGFVSGALSVDENGVAVPGVEAALDAAMARLGERLATIDMTLSDVVKTTYFVTDVSLRDAANRHYESVFDAPRPARSFVEVAALPYGATVEIEAIAHAS</sequence>
<comment type="similarity">
    <text evidence="1">Belongs to the RutC family.</text>
</comment>
<dbReference type="PANTHER" id="PTHR11803">
    <property type="entry name" value="2-IMINOBUTANOATE/2-IMINOPROPANOATE DEAMINASE RIDA"/>
    <property type="match status" value="1"/>
</dbReference>
<dbReference type="CDD" id="cd00448">
    <property type="entry name" value="YjgF_YER057c_UK114_family"/>
    <property type="match status" value="1"/>
</dbReference>
<dbReference type="GO" id="GO:0019239">
    <property type="term" value="F:deaminase activity"/>
    <property type="evidence" value="ECO:0007669"/>
    <property type="project" value="TreeGrafter"/>
</dbReference>
<comment type="caution">
    <text evidence="3">The sequence shown here is derived from an EMBL/GenBank/DDBJ whole genome shotgun (WGS) entry which is preliminary data.</text>
</comment>
<dbReference type="InterPro" id="IPR006175">
    <property type="entry name" value="YjgF/YER057c/UK114"/>
</dbReference>
<name>R7Y7J5_9ACTN</name>
<accession>R7Y7J5</accession>
<gene>
    <name evidence="3" type="ORF">GTC6_14409</name>
</gene>
<organism evidence="3 4">
    <name type="scientific">Gordonia terrae C-6</name>
    <dbReference type="NCBI Taxonomy" id="1316928"/>
    <lineage>
        <taxon>Bacteria</taxon>
        <taxon>Bacillati</taxon>
        <taxon>Actinomycetota</taxon>
        <taxon>Actinomycetes</taxon>
        <taxon>Mycobacteriales</taxon>
        <taxon>Gordoniaceae</taxon>
        <taxon>Gordonia</taxon>
    </lineage>
</organism>
<proteinExistence type="inferred from homology"/>
<dbReference type="GO" id="GO:0005829">
    <property type="term" value="C:cytosol"/>
    <property type="evidence" value="ECO:0007669"/>
    <property type="project" value="TreeGrafter"/>
</dbReference>
<dbReference type="EMBL" id="AQPW01000017">
    <property type="protein sequence ID" value="EON32003.1"/>
    <property type="molecule type" value="Genomic_DNA"/>
</dbReference>
<dbReference type="InterPro" id="IPR019897">
    <property type="entry name" value="RidA_CS"/>
</dbReference>
<feature type="region of interest" description="Disordered" evidence="2">
    <location>
        <begin position="1"/>
        <end position="44"/>
    </location>
</feature>
<reference evidence="3 4" key="1">
    <citation type="journal article" date="2013" name="Genome Announc.">
        <title>Draft Genome Sequence of a Benzothiophene-Desulfurizing Bacterium, Gordona terrae Strain C-6.</title>
        <authorList>
            <person name="Wang W."/>
            <person name="Ma T."/>
            <person name="Ren Y."/>
            <person name="Li G."/>
        </authorList>
    </citation>
    <scope>NUCLEOTIDE SEQUENCE [LARGE SCALE GENOMIC DNA]</scope>
    <source>
        <strain evidence="3 4">C-6</strain>
    </source>
</reference>
<dbReference type="PATRIC" id="fig|1316928.3.peg.2907"/>
<dbReference type="Pfam" id="PF01042">
    <property type="entry name" value="Ribonuc_L-PSP"/>
    <property type="match status" value="1"/>
</dbReference>
<dbReference type="Gene3D" id="3.30.1330.40">
    <property type="entry name" value="RutC-like"/>
    <property type="match status" value="1"/>
</dbReference>
<dbReference type="SUPFAM" id="SSF55298">
    <property type="entry name" value="YjgF-like"/>
    <property type="match status" value="1"/>
</dbReference>
<dbReference type="InterPro" id="IPR035959">
    <property type="entry name" value="RutC-like_sf"/>
</dbReference>
<evidence type="ECO:0000256" key="1">
    <source>
        <dbReference type="ARBA" id="ARBA00010552"/>
    </source>
</evidence>
<dbReference type="Proteomes" id="UP000013569">
    <property type="component" value="Unassembled WGS sequence"/>
</dbReference>
<protein>
    <submittedName>
        <fullName evidence="3">Putative translation initiation inhibitor, yjgF family protein</fullName>
    </submittedName>
</protein>
<evidence type="ECO:0000313" key="4">
    <source>
        <dbReference type="Proteomes" id="UP000013569"/>
    </source>
</evidence>